<organism evidence="1 2">
    <name type="scientific">Rhizobium rhizogenes</name>
    <name type="common">Agrobacterium rhizogenes</name>
    <dbReference type="NCBI Taxonomy" id="359"/>
    <lineage>
        <taxon>Bacteria</taxon>
        <taxon>Pseudomonadati</taxon>
        <taxon>Pseudomonadota</taxon>
        <taxon>Alphaproteobacteria</taxon>
        <taxon>Hyphomicrobiales</taxon>
        <taxon>Rhizobiaceae</taxon>
        <taxon>Rhizobium/Agrobacterium group</taxon>
        <taxon>Rhizobium</taxon>
    </lineage>
</organism>
<evidence type="ECO:0000313" key="2">
    <source>
        <dbReference type="Proteomes" id="UP000244335"/>
    </source>
</evidence>
<reference evidence="1 2" key="1">
    <citation type="submission" date="2018-04" db="EMBL/GenBank/DDBJ databases">
        <authorList>
            <person name="Hagen T."/>
        </authorList>
    </citation>
    <scope>NUCLEOTIDE SEQUENCE [LARGE SCALE GENOMIC DNA]</scope>
    <source>
        <strain evidence="1 2">TPD7009</strain>
    </source>
</reference>
<accession>A0AA92HAJ3</accession>
<dbReference type="EMBL" id="QDFR01000001">
    <property type="protein sequence ID" value="PVE56288.1"/>
    <property type="molecule type" value="Genomic_DNA"/>
</dbReference>
<protein>
    <submittedName>
        <fullName evidence="1">Uncharacterized protein</fullName>
    </submittedName>
</protein>
<sequence length="72" mass="7664">MVAVGKTNVLATVRGKGDGKVVFGTAKPAGEPGVDYLTLSDTRPVSLQFQDTTTTVFVWPVSVELVVEVVRE</sequence>
<dbReference type="AlphaFoldDB" id="A0AA92HAJ3"/>
<dbReference type="Proteomes" id="UP000244335">
    <property type="component" value="Unassembled WGS sequence"/>
</dbReference>
<comment type="caution">
    <text evidence="1">The sequence shown here is derived from an EMBL/GenBank/DDBJ whole genome shotgun (WGS) entry which is preliminary data.</text>
</comment>
<name>A0AA92HAJ3_RHIRH</name>
<gene>
    <name evidence="1" type="ORF">DC430_00290</name>
</gene>
<evidence type="ECO:0000313" key="1">
    <source>
        <dbReference type="EMBL" id="PVE56288.1"/>
    </source>
</evidence>
<proteinExistence type="predicted"/>